<proteinExistence type="predicted"/>
<comment type="caution">
    <text evidence="1">The sequence shown here is derived from an EMBL/GenBank/DDBJ whole genome shotgun (WGS) entry which is preliminary data.</text>
</comment>
<gene>
    <name evidence="1" type="ORF">EV03_2169</name>
</gene>
<sequence length="52" mass="5890">MTNTSQEIQKLLSKAEGSIDKTAQLQQALARLEATLSRKETQKVTEMSIKRR</sequence>
<dbReference type="Proteomes" id="UP000030392">
    <property type="component" value="Unassembled WGS sequence"/>
</dbReference>
<dbReference type="RefSeq" id="WP_193743169.1">
    <property type="nucleotide sequence ID" value="NZ_CP138967.1"/>
</dbReference>
<organism evidence="1 2">
    <name type="scientific">Prochlorococcus marinus str. PAC1</name>
    <dbReference type="NCBI Taxonomy" id="59924"/>
    <lineage>
        <taxon>Bacteria</taxon>
        <taxon>Bacillati</taxon>
        <taxon>Cyanobacteriota</taxon>
        <taxon>Cyanophyceae</taxon>
        <taxon>Synechococcales</taxon>
        <taxon>Prochlorococcaceae</taxon>
        <taxon>Prochlorococcus</taxon>
    </lineage>
</organism>
<name>A0A0A2C094_PROMR</name>
<accession>A0A0A2C094</accession>
<dbReference type="EMBL" id="JNAX01000015">
    <property type="protein sequence ID" value="KGG19781.1"/>
    <property type="molecule type" value="Genomic_DNA"/>
</dbReference>
<dbReference type="AlphaFoldDB" id="A0A0A2C094"/>
<evidence type="ECO:0000313" key="1">
    <source>
        <dbReference type="EMBL" id="KGG19781.1"/>
    </source>
</evidence>
<protein>
    <submittedName>
        <fullName evidence="1">Uncharacterized protein</fullName>
    </submittedName>
</protein>
<reference evidence="2" key="1">
    <citation type="journal article" date="2014" name="Sci. Data">
        <title>Genomes of diverse isolates of the marine cyanobacterium Prochlorococcus.</title>
        <authorList>
            <person name="Biller S."/>
            <person name="Berube P."/>
            <person name="Thompson J."/>
            <person name="Kelly L."/>
            <person name="Roggensack S."/>
            <person name="Awad L."/>
            <person name="Roache-Johnson K."/>
            <person name="Ding H."/>
            <person name="Giovannoni S.J."/>
            <person name="Moore L.R."/>
            <person name="Chisholm S.W."/>
        </authorList>
    </citation>
    <scope>NUCLEOTIDE SEQUENCE [LARGE SCALE GENOMIC DNA]</scope>
    <source>
        <strain evidence="2">PAC1</strain>
    </source>
</reference>
<evidence type="ECO:0000313" key="2">
    <source>
        <dbReference type="Proteomes" id="UP000030392"/>
    </source>
</evidence>